<organism evidence="2">
    <name type="scientific">marine metagenome</name>
    <dbReference type="NCBI Taxonomy" id="408172"/>
    <lineage>
        <taxon>unclassified sequences</taxon>
        <taxon>metagenomes</taxon>
        <taxon>ecological metagenomes</taxon>
    </lineage>
</organism>
<keyword evidence="1" id="KW-0812">Transmembrane</keyword>
<name>A0A382TVL2_9ZZZZ</name>
<evidence type="ECO:0000313" key="2">
    <source>
        <dbReference type="EMBL" id="SVD25745.1"/>
    </source>
</evidence>
<gene>
    <name evidence="2" type="ORF">METZ01_LOCUS378599</name>
</gene>
<evidence type="ECO:0000256" key="1">
    <source>
        <dbReference type="SAM" id="Phobius"/>
    </source>
</evidence>
<keyword evidence="1" id="KW-0472">Membrane</keyword>
<reference evidence="2" key="1">
    <citation type="submission" date="2018-05" db="EMBL/GenBank/DDBJ databases">
        <authorList>
            <person name="Lanie J.A."/>
            <person name="Ng W.-L."/>
            <person name="Kazmierczak K.M."/>
            <person name="Andrzejewski T.M."/>
            <person name="Davidsen T.M."/>
            <person name="Wayne K.J."/>
            <person name="Tettelin H."/>
            <person name="Glass J.I."/>
            <person name="Rusch D."/>
            <person name="Podicherti R."/>
            <person name="Tsui H.-C.T."/>
            <person name="Winkler M.E."/>
        </authorList>
    </citation>
    <scope>NUCLEOTIDE SEQUENCE</scope>
</reference>
<dbReference type="EMBL" id="UINC01139291">
    <property type="protein sequence ID" value="SVD25745.1"/>
    <property type="molecule type" value="Genomic_DNA"/>
</dbReference>
<proteinExistence type="predicted"/>
<feature type="transmembrane region" description="Helical" evidence="1">
    <location>
        <begin position="45"/>
        <end position="66"/>
    </location>
</feature>
<accession>A0A382TVL2</accession>
<protein>
    <submittedName>
        <fullName evidence="2">Uncharacterized protein</fullName>
    </submittedName>
</protein>
<sequence>MKLIGKLAATFLKGKIAKGEAKAANAASWEELAMQNSATSWKDEYLTLVFTIPLICCFIPSAVPYMKEGFAVLETMPQWYQITVSVIVAASFGVRSVIGFMNRKKK</sequence>
<feature type="transmembrane region" description="Helical" evidence="1">
    <location>
        <begin position="78"/>
        <end position="98"/>
    </location>
</feature>
<keyword evidence="1" id="KW-1133">Transmembrane helix</keyword>
<dbReference type="AlphaFoldDB" id="A0A382TVL2"/>